<keyword evidence="1" id="KW-1133">Transmembrane helix</keyword>
<evidence type="ECO:0000256" key="1">
    <source>
        <dbReference type="SAM" id="Phobius"/>
    </source>
</evidence>
<sequence length="141" mass="15046">MNDFEWRRQLRDLGQPQAPGRDLWAGIEQAIGVGRPAAPGGRTPARATWFFAAGLAAVTVLAVGLARLQPAPTPTTPDIAASSRWKPEDPRLAGAAIELGAAQIELRQAIAQAPGSSALQRLLERTEQQQSRLRQLGHDAG</sequence>
<protein>
    <submittedName>
        <fullName evidence="2">Uncharacterized protein</fullName>
    </submittedName>
</protein>
<dbReference type="OrthoDB" id="5956808at2"/>
<organism evidence="2 3">
    <name type="scientific">Dyella thiooxydans</name>
    <dbReference type="NCBI Taxonomy" id="445710"/>
    <lineage>
        <taxon>Bacteria</taxon>
        <taxon>Pseudomonadati</taxon>
        <taxon>Pseudomonadota</taxon>
        <taxon>Gammaproteobacteria</taxon>
        <taxon>Lysobacterales</taxon>
        <taxon>Rhodanobacteraceae</taxon>
        <taxon>Dyella</taxon>
    </lineage>
</organism>
<dbReference type="PATRIC" id="fig|445710.3.peg.3651"/>
<proteinExistence type="predicted"/>
<dbReference type="RefSeq" id="WP_063674062.1">
    <property type="nucleotide sequence ID" value="NZ_CP014841.1"/>
</dbReference>
<keyword evidence="1" id="KW-0812">Transmembrane</keyword>
<dbReference type="Proteomes" id="UP000077255">
    <property type="component" value="Chromosome"/>
</dbReference>
<dbReference type="EMBL" id="CP014841">
    <property type="protein sequence ID" value="AND71106.1"/>
    <property type="molecule type" value="Genomic_DNA"/>
</dbReference>
<dbReference type="KEGG" id="dtx:ATSB10_36520"/>
<name>A0A160N4T6_9GAMM</name>
<accession>A0A160N4T6</accession>
<dbReference type="STRING" id="445710.ATSB10_36520"/>
<feature type="transmembrane region" description="Helical" evidence="1">
    <location>
        <begin position="47"/>
        <end position="66"/>
    </location>
</feature>
<reference evidence="2 3" key="1">
    <citation type="submission" date="2016-02" db="EMBL/GenBank/DDBJ databases">
        <title>Complete genome sequencing and analysis of ATSB10, Dyella thiooxydans isolated from rhizosphere soil of sunflower (Helianthus annuus L.).</title>
        <authorList>
            <person name="Lee Y."/>
            <person name="Hwangbo K."/>
            <person name="Chung H."/>
            <person name="Yoo J."/>
            <person name="Kim K.Y."/>
            <person name="Sa T.M."/>
            <person name="Um Y."/>
            <person name="Madhaiyan M."/>
        </authorList>
    </citation>
    <scope>NUCLEOTIDE SEQUENCE [LARGE SCALE GENOMIC DNA]</scope>
    <source>
        <strain evidence="2 3">ATSB10</strain>
    </source>
</reference>
<dbReference type="AlphaFoldDB" id="A0A160N4T6"/>
<evidence type="ECO:0000313" key="3">
    <source>
        <dbReference type="Proteomes" id="UP000077255"/>
    </source>
</evidence>
<gene>
    <name evidence="2" type="ORF">ATSB10_36520</name>
</gene>
<keyword evidence="3" id="KW-1185">Reference proteome</keyword>
<keyword evidence="1" id="KW-0472">Membrane</keyword>
<evidence type="ECO:0000313" key="2">
    <source>
        <dbReference type="EMBL" id="AND71106.1"/>
    </source>
</evidence>